<protein>
    <submittedName>
        <fullName evidence="7">Benzoylformate decarboxylase</fullName>
        <ecNumber evidence="7">4.1.1.7</ecNumber>
    </submittedName>
</protein>
<dbReference type="EC" id="4.1.1.7" evidence="7"/>
<keyword evidence="2 3" id="KW-0786">Thiamine pyrophosphate</keyword>
<organism evidence="7 8">
    <name type="scientific">Amycolatopsis pigmentata</name>
    <dbReference type="NCBI Taxonomy" id="450801"/>
    <lineage>
        <taxon>Bacteria</taxon>
        <taxon>Bacillati</taxon>
        <taxon>Actinomycetota</taxon>
        <taxon>Actinomycetes</taxon>
        <taxon>Pseudonocardiales</taxon>
        <taxon>Pseudonocardiaceae</taxon>
        <taxon>Amycolatopsis</taxon>
    </lineage>
</organism>
<dbReference type="InterPro" id="IPR011766">
    <property type="entry name" value="TPP_enzyme_TPP-bd"/>
</dbReference>
<gene>
    <name evidence="7" type="primary">mdlC</name>
    <name evidence="7" type="ORF">ACFSXZ_26410</name>
</gene>
<dbReference type="Pfam" id="PF00205">
    <property type="entry name" value="TPP_enzyme_M"/>
    <property type="match status" value="1"/>
</dbReference>
<dbReference type="InterPro" id="IPR045229">
    <property type="entry name" value="TPP_enz"/>
</dbReference>
<keyword evidence="7" id="KW-0456">Lyase</keyword>
<dbReference type="InterPro" id="IPR000399">
    <property type="entry name" value="TPP-bd_CS"/>
</dbReference>
<dbReference type="PANTHER" id="PTHR18968">
    <property type="entry name" value="THIAMINE PYROPHOSPHATE ENZYMES"/>
    <property type="match status" value="1"/>
</dbReference>
<dbReference type="CDD" id="cd02002">
    <property type="entry name" value="TPP_BFDC"/>
    <property type="match status" value="1"/>
</dbReference>
<feature type="domain" description="Thiamine pyrophosphate enzyme N-terminal TPP-binding" evidence="6">
    <location>
        <begin position="3"/>
        <end position="112"/>
    </location>
</feature>
<feature type="domain" description="Thiamine pyrophosphate enzyme central" evidence="4">
    <location>
        <begin position="191"/>
        <end position="326"/>
    </location>
</feature>
<comment type="caution">
    <text evidence="7">The sequence shown here is derived from an EMBL/GenBank/DDBJ whole genome shotgun (WGS) entry which is preliminary data.</text>
</comment>
<evidence type="ECO:0000259" key="6">
    <source>
        <dbReference type="Pfam" id="PF02776"/>
    </source>
</evidence>
<evidence type="ECO:0000259" key="5">
    <source>
        <dbReference type="Pfam" id="PF02775"/>
    </source>
</evidence>
<sequence length="531" mass="55287">MTTVRETVHDLLRAWGLTTIFGNPGSNELPFLDRFPADFRYILGLHEGAVLAMADGYAQATGRPALVNLHAAAGLGNAMGNLANAKEMHTPLIVTAGQQSRGLVGLGAMLSEPDLTVVPTPHVKASLEPKRAQDVPRTLAQAYHLAMLPPRGPVFVSLPLDDWTAEVEPHEVEHLGRRRVTPLGGPGEGQVEELATRLAAASSPVLVLGPEVDVEPAFSQAIELAEAARLPVWLAPHPPRCPFPTTHPHYRGVLPTNVAGVSENLAGHDFILVLGAPVFRYHVNRPGPFLPPGAELVSVTSDPTAAARAPMGDALVGDVTRVLSALVKLGARPADRAPVTPRTAPEKVPADKAPFPAESVYDALAEVLPEDAVLISESTSNTGMLWERVPIRGAGGLYFPAAGGLGFGLPAAVGVALADPSRRVFAVIGDGAAQYGVQGLWSAAMHQLPITFVVLRNNGYGGLQRFVDALGVSGVPGLDLPGLDIVSVAAGYGLPAERVGTIAGLRAALTAMPDGPLLLEVPITGGPDLAG</sequence>
<dbReference type="SUPFAM" id="SSF52518">
    <property type="entry name" value="Thiamin diphosphate-binding fold (THDP-binding)"/>
    <property type="match status" value="2"/>
</dbReference>
<dbReference type="RefSeq" id="WP_378267892.1">
    <property type="nucleotide sequence ID" value="NZ_JBHUKR010000015.1"/>
</dbReference>
<dbReference type="InterPro" id="IPR029035">
    <property type="entry name" value="DHS-like_NAD/FAD-binding_dom"/>
</dbReference>
<dbReference type="InterPro" id="IPR012000">
    <property type="entry name" value="Thiamin_PyroP_enz_cen_dom"/>
</dbReference>
<dbReference type="GO" id="GO:0050695">
    <property type="term" value="F:benzoylformate decarboxylase activity"/>
    <property type="evidence" value="ECO:0007669"/>
    <property type="project" value="UniProtKB-EC"/>
</dbReference>
<dbReference type="Proteomes" id="UP001597417">
    <property type="component" value="Unassembled WGS sequence"/>
</dbReference>
<dbReference type="NCBIfam" id="NF005485">
    <property type="entry name" value="PRK07092.1"/>
    <property type="match status" value="1"/>
</dbReference>
<dbReference type="InterPro" id="IPR029061">
    <property type="entry name" value="THDP-binding"/>
</dbReference>
<evidence type="ECO:0000256" key="2">
    <source>
        <dbReference type="ARBA" id="ARBA00023052"/>
    </source>
</evidence>
<dbReference type="Gene3D" id="3.40.50.970">
    <property type="match status" value="2"/>
</dbReference>
<dbReference type="InterPro" id="IPR012001">
    <property type="entry name" value="Thiamin_PyroP_enz_TPP-bd_dom"/>
</dbReference>
<comment type="similarity">
    <text evidence="1 3">Belongs to the TPP enzyme family.</text>
</comment>
<evidence type="ECO:0000256" key="3">
    <source>
        <dbReference type="RuleBase" id="RU362132"/>
    </source>
</evidence>
<dbReference type="EMBL" id="JBHUKR010000015">
    <property type="protein sequence ID" value="MFD2419867.1"/>
    <property type="molecule type" value="Genomic_DNA"/>
</dbReference>
<dbReference type="SUPFAM" id="SSF52467">
    <property type="entry name" value="DHS-like NAD/FAD-binding domain"/>
    <property type="match status" value="1"/>
</dbReference>
<dbReference type="Gene3D" id="3.40.50.1220">
    <property type="entry name" value="TPP-binding domain"/>
    <property type="match status" value="1"/>
</dbReference>
<evidence type="ECO:0000256" key="1">
    <source>
        <dbReference type="ARBA" id="ARBA00007812"/>
    </source>
</evidence>
<accession>A0ABW5G2D9</accession>
<feature type="domain" description="Thiamine pyrophosphate enzyme TPP-binding" evidence="5">
    <location>
        <begin position="401"/>
        <end position="521"/>
    </location>
</feature>
<dbReference type="Pfam" id="PF02776">
    <property type="entry name" value="TPP_enzyme_N"/>
    <property type="match status" value="1"/>
</dbReference>
<evidence type="ECO:0000313" key="7">
    <source>
        <dbReference type="EMBL" id="MFD2419867.1"/>
    </source>
</evidence>
<name>A0ABW5G2D9_9PSEU</name>
<reference evidence="8" key="1">
    <citation type="journal article" date="2019" name="Int. J. Syst. Evol. Microbiol.">
        <title>The Global Catalogue of Microorganisms (GCM) 10K type strain sequencing project: providing services to taxonomists for standard genome sequencing and annotation.</title>
        <authorList>
            <consortium name="The Broad Institute Genomics Platform"/>
            <consortium name="The Broad Institute Genome Sequencing Center for Infectious Disease"/>
            <person name="Wu L."/>
            <person name="Ma J."/>
        </authorList>
    </citation>
    <scope>NUCLEOTIDE SEQUENCE [LARGE SCALE GENOMIC DNA]</scope>
    <source>
        <strain evidence="8">CGMCC 4.7645</strain>
    </source>
</reference>
<dbReference type="CDD" id="cd07035">
    <property type="entry name" value="TPP_PYR_POX_like"/>
    <property type="match status" value="1"/>
</dbReference>
<keyword evidence="8" id="KW-1185">Reference proteome</keyword>
<dbReference type="PROSITE" id="PS00187">
    <property type="entry name" value="TPP_ENZYMES"/>
    <property type="match status" value="1"/>
</dbReference>
<evidence type="ECO:0000259" key="4">
    <source>
        <dbReference type="Pfam" id="PF00205"/>
    </source>
</evidence>
<proteinExistence type="inferred from homology"/>
<evidence type="ECO:0000313" key="8">
    <source>
        <dbReference type="Proteomes" id="UP001597417"/>
    </source>
</evidence>
<dbReference type="PANTHER" id="PTHR18968:SF133">
    <property type="entry name" value="BENZOYLFORMATE DECARBOXYLASE"/>
    <property type="match status" value="1"/>
</dbReference>
<dbReference type="Pfam" id="PF02775">
    <property type="entry name" value="TPP_enzyme_C"/>
    <property type="match status" value="1"/>
</dbReference>